<evidence type="ECO:0000313" key="1">
    <source>
        <dbReference type="EMBL" id="KAK9804311.1"/>
    </source>
</evidence>
<sequence>MCTNKTCKKQGSAQAIKFAQDLGLPDVKVEAVGCLGNCGNGPNMVLLPDKLLLNHVSTPAKMADILRTLCGSDISEPLLKATELRLAGNDEARVGNLHAAVELYTQGLEVAPAQMRHLLYANRSGARRGLGDSQGALDDANAAAAAAPPGFTTAFVRQVEAHVALQQFREAAQALEEGARREPSFAKSADYKQLAGGLQQVLQRR</sequence>
<dbReference type="CDD" id="cd02980">
    <property type="entry name" value="TRX_Fd_family"/>
    <property type="match status" value="1"/>
</dbReference>
<dbReference type="Gene3D" id="1.25.40.10">
    <property type="entry name" value="Tetratricopeptide repeat domain"/>
    <property type="match status" value="1"/>
</dbReference>
<dbReference type="EMBL" id="JALJOR010000018">
    <property type="protein sequence ID" value="KAK9804311.1"/>
    <property type="molecule type" value="Genomic_DNA"/>
</dbReference>
<organism evidence="1 2">
    <name type="scientific">[Myrmecia] bisecta</name>
    <dbReference type="NCBI Taxonomy" id="41462"/>
    <lineage>
        <taxon>Eukaryota</taxon>
        <taxon>Viridiplantae</taxon>
        <taxon>Chlorophyta</taxon>
        <taxon>core chlorophytes</taxon>
        <taxon>Trebouxiophyceae</taxon>
        <taxon>Trebouxiales</taxon>
        <taxon>Trebouxiaceae</taxon>
        <taxon>Myrmecia</taxon>
    </lineage>
</organism>
<reference evidence="1 2" key="1">
    <citation type="journal article" date="2024" name="Nat. Commun.">
        <title>Phylogenomics reveals the evolutionary origins of lichenization in chlorophyte algae.</title>
        <authorList>
            <person name="Puginier C."/>
            <person name="Libourel C."/>
            <person name="Otte J."/>
            <person name="Skaloud P."/>
            <person name="Haon M."/>
            <person name="Grisel S."/>
            <person name="Petersen M."/>
            <person name="Berrin J.G."/>
            <person name="Delaux P.M."/>
            <person name="Dal Grande F."/>
            <person name="Keller J."/>
        </authorList>
    </citation>
    <scope>NUCLEOTIDE SEQUENCE [LARGE SCALE GENOMIC DNA]</scope>
    <source>
        <strain evidence="1 2">SAG 2043</strain>
    </source>
</reference>
<evidence type="ECO:0000313" key="2">
    <source>
        <dbReference type="Proteomes" id="UP001489004"/>
    </source>
</evidence>
<proteinExistence type="predicted"/>
<dbReference type="SUPFAM" id="SSF48452">
    <property type="entry name" value="TPR-like"/>
    <property type="match status" value="1"/>
</dbReference>
<protein>
    <submittedName>
        <fullName evidence="1">Uncharacterized protein</fullName>
    </submittedName>
</protein>
<dbReference type="SUPFAM" id="SSF52833">
    <property type="entry name" value="Thioredoxin-like"/>
    <property type="match status" value="1"/>
</dbReference>
<dbReference type="InterPro" id="IPR011990">
    <property type="entry name" value="TPR-like_helical_dom_sf"/>
</dbReference>
<dbReference type="PANTHER" id="PTHR47682:SF1">
    <property type="entry name" value="TETRATRICOPEPTIDE REPEAT (TPR)-CONTAINING PROTEIN"/>
    <property type="match status" value="1"/>
</dbReference>
<dbReference type="InterPro" id="IPR036249">
    <property type="entry name" value="Thioredoxin-like_sf"/>
</dbReference>
<dbReference type="Gene3D" id="3.40.30.10">
    <property type="entry name" value="Glutaredoxin"/>
    <property type="match status" value="1"/>
</dbReference>
<name>A0AAW1P5U8_9CHLO</name>
<gene>
    <name evidence="1" type="ORF">WJX72_006242</name>
</gene>
<dbReference type="PANTHER" id="PTHR47682">
    <property type="entry name" value="TETRATRICOPEPTIDE REPEAT (TPR)-CONTAINING PROTEIN"/>
    <property type="match status" value="1"/>
</dbReference>
<dbReference type="Proteomes" id="UP001489004">
    <property type="component" value="Unassembled WGS sequence"/>
</dbReference>
<accession>A0AAW1P5U8</accession>
<comment type="caution">
    <text evidence="1">The sequence shown here is derived from an EMBL/GenBank/DDBJ whole genome shotgun (WGS) entry which is preliminary data.</text>
</comment>
<keyword evidence="2" id="KW-1185">Reference proteome</keyword>
<dbReference type="AlphaFoldDB" id="A0AAW1P5U8"/>